<keyword evidence="2" id="KW-1185">Reference proteome</keyword>
<organism evidence="2">
    <name type="scientific">Coccidioides posadasii (strain RMSCC 757 / Silveira)</name>
    <name type="common">Valley fever fungus</name>
    <dbReference type="NCBI Taxonomy" id="443226"/>
    <lineage>
        <taxon>Eukaryota</taxon>
        <taxon>Fungi</taxon>
        <taxon>Dikarya</taxon>
        <taxon>Ascomycota</taxon>
        <taxon>Pezizomycotina</taxon>
        <taxon>Eurotiomycetes</taxon>
        <taxon>Eurotiomycetidae</taxon>
        <taxon>Onygenales</taxon>
        <taxon>Onygenaceae</taxon>
        <taxon>Coccidioides</taxon>
    </lineage>
</organism>
<dbReference type="AlphaFoldDB" id="E9DGZ9"/>
<dbReference type="VEuPathDB" id="FungiDB:D8B26_007043"/>
<gene>
    <name evidence="1" type="ORF">CPSG_09146</name>
</gene>
<dbReference type="Proteomes" id="UP000002497">
    <property type="component" value="Unassembled WGS sequence"/>
</dbReference>
<reference evidence="2" key="2">
    <citation type="submission" date="2010-03" db="EMBL/GenBank/DDBJ databases">
        <title>The genome sequence of Coccidioides posadasii strain Silveira.</title>
        <authorList>
            <consortium name="The Broad Institute Genome Sequencing Center for Infectious Disease"/>
            <person name="Neafsey D."/>
            <person name="Orbach M."/>
            <person name="Henn M.R."/>
            <person name="Cole G.T."/>
            <person name="Galgiani J."/>
            <person name="Gardner M.J."/>
            <person name="Kirkland T.N."/>
            <person name="Taylor J.W."/>
            <person name="Young S.K."/>
            <person name="Zeng Q."/>
            <person name="Koehrsen M."/>
            <person name="Alvarado L."/>
            <person name="Berlin A."/>
            <person name="Borenstein D."/>
            <person name="Chapman S.B."/>
            <person name="Chen Z."/>
            <person name="Engels R."/>
            <person name="Freedman E."/>
            <person name="Gellesch M."/>
            <person name="Goldberg J."/>
            <person name="Griggs A."/>
            <person name="Gujja S."/>
            <person name="Heilman E."/>
            <person name="Heiman D."/>
            <person name="Howarth C."/>
            <person name="Jen D."/>
            <person name="Larson L."/>
            <person name="Mehta T."/>
            <person name="Neiman D."/>
            <person name="Park D."/>
            <person name="Pearson M."/>
            <person name="Richards J."/>
            <person name="Roberts A."/>
            <person name="Saif S."/>
            <person name="Shea T."/>
            <person name="Shenoy N."/>
            <person name="Sisk P."/>
            <person name="Stolte C."/>
            <person name="Sykes S."/>
            <person name="Walk T."/>
            <person name="White J."/>
            <person name="Yandava C."/>
            <person name="Haas B."/>
            <person name="Nusbaum C."/>
            <person name="Birren B."/>
        </authorList>
    </citation>
    <scope>NUCLEOTIDE SEQUENCE [LARGE SCALE GENOMIC DNA]</scope>
    <source>
        <strain evidence="2">RMSCC 757 / Silveira</strain>
    </source>
</reference>
<evidence type="ECO:0000313" key="2">
    <source>
        <dbReference type="Proteomes" id="UP000002497"/>
    </source>
</evidence>
<protein>
    <submittedName>
        <fullName evidence="1">Uncharacterized protein</fullName>
    </submittedName>
</protein>
<dbReference type="HOGENOM" id="CLU_813821_0_0_1"/>
<reference evidence="2" key="1">
    <citation type="journal article" date="2010" name="Genome Res.">
        <title>Population genomic sequencing of Coccidioides fungi reveals recent hybridization and transposon control.</title>
        <authorList>
            <person name="Neafsey D.E."/>
            <person name="Barker B.M."/>
            <person name="Sharpton T.J."/>
            <person name="Stajich J.E."/>
            <person name="Park D.J."/>
            <person name="Whiston E."/>
            <person name="Hung C.-Y."/>
            <person name="McMahan C."/>
            <person name="White J."/>
            <person name="Sykes S."/>
            <person name="Heiman D."/>
            <person name="Young S."/>
            <person name="Zeng Q."/>
            <person name="Abouelleil A."/>
            <person name="Aftuck L."/>
            <person name="Bessette D."/>
            <person name="Brown A."/>
            <person name="FitzGerald M."/>
            <person name="Lui A."/>
            <person name="Macdonald J.P."/>
            <person name="Priest M."/>
            <person name="Orbach M.J."/>
            <person name="Galgiani J.N."/>
            <person name="Kirkland T.N."/>
            <person name="Cole G.T."/>
            <person name="Birren B.W."/>
            <person name="Henn M.R."/>
            <person name="Taylor J.W."/>
            <person name="Rounsley S.D."/>
        </authorList>
    </citation>
    <scope>NUCLEOTIDE SEQUENCE [LARGE SCALE GENOMIC DNA]</scope>
    <source>
        <strain evidence="2">RMSCC 757 / Silveira</strain>
    </source>
</reference>
<evidence type="ECO:0000313" key="1">
    <source>
        <dbReference type="EMBL" id="EFW14296.1"/>
    </source>
</evidence>
<name>E9DGZ9_COCPS</name>
<sequence>MATDKRLLIGGDGCIAVAEHHSGWRHVADDFRHPFQTMSYFTKRGLLTVWRKLEMKHTSSGSDKTVWGYWRRIKSFYAEKHNGNKIDEETRTDCINYIWVVVDRWEEKWGLQQYSCEPVTGNKDDIYLFLCANWEWCTMVHADKRQRVQNGAGLLLSYLSGSRLVSLFDTPARGKPPPGGEPWLKECGANAMSPLTQPLSPNKPTGVQSRVRSWLADCDDSMNDTASDIASKEDLTDDEEDVSITESDIKSIVFSKVLGSSTQSSYSEVMQLNDVRKAAGGGFDLDYDLNPADLIRDDESAVTDDGYHAGDKKRDHFSGSIFASTSSMVKRQDNLIHCWLM</sequence>
<dbReference type="EMBL" id="GL636507">
    <property type="protein sequence ID" value="EFW14296.1"/>
    <property type="molecule type" value="Genomic_DNA"/>
</dbReference>
<dbReference type="OrthoDB" id="4188324at2759"/>
<proteinExistence type="predicted"/>
<dbReference type="STRING" id="443226.E9DGZ9"/>
<accession>E9DGZ9</accession>
<dbReference type="VEuPathDB" id="FungiDB:CPSG_09146"/>